<name>A0A560W9N8_9MICO</name>
<dbReference type="PANTHER" id="PTHR30528">
    <property type="entry name" value="CYTOPLASMIC PROTEIN"/>
    <property type="match status" value="1"/>
</dbReference>
<accession>A0A560W9N8</accession>
<dbReference type="OrthoDB" id="9787207at2"/>
<organism evidence="1 2">
    <name type="scientific">Marihabitans asiaticum</name>
    <dbReference type="NCBI Taxonomy" id="415218"/>
    <lineage>
        <taxon>Bacteria</taxon>
        <taxon>Bacillati</taxon>
        <taxon>Actinomycetota</taxon>
        <taxon>Actinomycetes</taxon>
        <taxon>Micrococcales</taxon>
        <taxon>Intrasporangiaceae</taxon>
        <taxon>Marihabitans</taxon>
    </lineage>
</organism>
<gene>
    <name evidence="1" type="ORF">FB557_1665</name>
</gene>
<dbReference type="EMBL" id="VIUW01000003">
    <property type="protein sequence ID" value="TWD14260.1"/>
    <property type="molecule type" value="Genomic_DNA"/>
</dbReference>
<sequence>MTATTPRLRAAAARRIAIAAQGLARPRPGRDVGTRDLLRVLDTVGLVQVDSVNVLARSHYLPFFSRLGPYDTGLLDRLRDRSPRRMVEYWAHEASLMPPSTWPLMEHPRMRRAVDGSWGGMQRVARDHPQLVRTVLAEVESGPPRTARQLEVALEHERAERGADWGWNWSLVKLALEHLFWAGRIASAGRTAQFERRYAPVGRVAPPSLREVWTDRSRWPEPEQAYDELARIATRAMGVASAADVADYFRTRRDQTGPALDRLTRAGELEIVTVEGWRDPGYLYRGARRPRAVDAAALLSPFDSMVWCRPRIERLFDFRYRIEIYTPSAKRVHGYYVLPFLLGDRLVGRVDLKADRGAGVLRVQQLTWEPGRGGASDRTALEAELHDMARWLALAAVAGRPRQDSSTSSQ</sequence>
<dbReference type="InterPro" id="IPR009351">
    <property type="entry name" value="AlkZ-like"/>
</dbReference>
<keyword evidence="2" id="KW-1185">Reference proteome</keyword>
<dbReference type="AlphaFoldDB" id="A0A560W9N8"/>
<evidence type="ECO:0000313" key="2">
    <source>
        <dbReference type="Proteomes" id="UP000315628"/>
    </source>
</evidence>
<protein>
    <recommendedName>
        <fullName evidence="3">Winged helix-turn-helix protein</fullName>
    </recommendedName>
</protein>
<comment type="caution">
    <text evidence="1">The sequence shown here is derived from an EMBL/GenBank/DDBJ whole genome shotgun (WGS) entry which is preliminary data.</text>
</comment>
<dbReference type="PANTHER" id="PTHR30528:SF0">
    <property type="entry name" value="CYTOPLASMIC PROTEIN"/>
    <property type="match status" value="1"/>
</dbReference>
<dbReference type="Proteomes" id="UP000315628">
    <property type="component" value="Unassembled WGS sequence"/>
</dbReference>
<dbReference type="RefSeq" id="WP_144857150.1">
    <property type="nucleotide sequence ID" value="NZ_BAAAYT010000005.1"/>
</dbReference>
<evidence type="ECO:0000313" key="1">
    <source>
        <dbReference type="EMBL" id="TWD14260.1"/>
    </source>
</evidence>
<evidence type="ECO:0008006" key="3">
    <source>
        <dbReference type="Google" id="ProtNLM"/>
    </source>
</evidence>
<proteinExistence type="predicted"/>
<dbReference type="Pfam" id="PF06224">
    <property type="entry name" value="AlkZ-like"/>
    <property type="match status" value="1"/>
</dbReference>
<reference evidence="1 2" key="1">
    <citation type="submission" date="2019-06" db="EMBL/GenBank/DDBJ databases">
        <title>Sequencing the genomes of 1000 actinobacteria strains.</title>
        <authorList>
            <person name="Klenk H.-P."/>
        </authorList>
    </citation>
    <scope>NUCLEOTIDE SEQUENCE [LARGE SCALE GENOMIC DNA]</scope>
    <source>
        <strain evidence="1 2">DSM 18935</strain>
    </source>
</reference>